<evidence type="ECO:0000313" key="2">
    <source>
        <dbReference type="Proteomes" id="UP000675900"/>
    </source>
</evidence>
<sequence length="67" mass="7743">EWGNQPKKIVWFIVFCLTRGEPCSHKCSIILNLSQRKSKFSLTSALLSKSHCVPRVTKTVLWKREPT</sequence>
<evidence type="ECO:0000313" key="1">
    <source>
        <dbReference type="Ensembl" id="ENSPTIP00000011767.1"/>
    </source>
</evidence>
<proteinExistence type="predicted"/>
<protein>
    <submittedName>
        <fullName evidence="1">Uncharacterized protein</fullName>
    </submittedName>
</protein>
<dbReference type="Ensembl" id="ENSPTIT00000015773.1">
    <property type="protein sequence ID" value="ENSPTIP00000011767.1"/>
    <property type="gene ID" value="ENSPTIG00000012078.1"/>
</dbReference>
<keyword evidence="2" id="KW-1185">Reference proteome</keyword>
<dbReference type="GeneTree" id="ENSGT00910000146938"/>
<accession>A0A8C9JRT8</accession>
<reference evidence="1" key="1">
    <citation type="submission" date="2025-08" db="UniProtKB">
        <authorList>
            <consortium name="Ensembl"/>
        </authorList>
    </citation>
    <scope>IDENTIFICATION</scope>
</reference>
<dbReference type="Proteomes" id="UP000675900">
    <property type="component" value="Unassembled WGS sequence"/>
</dbReference>
<name>A0A8C9JRT8_PANTA</name>
<dbReference type="AlphaFoldDB" id="A0A8C9JRT8"/>
<organism evidence="1 2">
    <name type="scientific">Panthera tigris altaica</name>
    <name type="common">Siberian tiger</name>
    <dbReference type="NCBI Taxonomy" id="74533"/>
    <lineage>
        <taxon>Eukaryota</taxon>
        <taxon>Metazoa</taxon>
        <taxon>Chordata</taxon>
        <taxon>Craniata</taxon>
        <taxon>Vertebrata</taxon>
        <taxon>Euteleostomi</taxon>
        <taxon>Mammalia</taxon>
        <taxon>Eutheria</taxon>
        <taxon>Laurasiatheria</taxon>
        <taxon>Carnivora</taxon>
        <taxon>Feliformia</taxon>
        <taxon>Felidae</taxon>
        <taxon>Pantherinae</taxon>
        <taxon>Panthera</taxon>
    </lineage>
</organism>
<reference evidence="1" key="2">
    <citation type="submission" date="2025-09" db="UniProtKB">
        <authorList>
            <consortium name="Ensembl"/>
        </authorList>
    </citation>
    <scope>IDENTIFICATION</scope>
</reference>